<dbReference type="PIRSF" id="PIRSF004557">
    <property type="entry name" value="SecY"/>
    <property type="match status" value="1"/>
</dbReference>
<dbReference type="GO" id="GO:0005886">
    <property type="term" value="C:plasma membrane"/>
    <property type="evidence" value="ECO:0007669"/>
    <property type="project" value="UniProtKB-SubCell"/>
</dbReference>
<dbReference type="PANTHER" id="PTHR10906">
    <property type="entry name" value="SECY/SEC61-ALPHA FAMILY MEMBER"/>
    <property type="match status" value="1"/>
</dbReference>
<dbReference type="EMBL" id="MHLF01000006">
    <property type="protein sequence ID" value="OGZ04139.1"/>
    <property type="molecule type" value="Genomic_DNA"/>
</dbReference>
<feature type="transmembrane region" description="Helical" evidence="10">
    <location>
        <begin position="386"/>
        <end position="407"/>
    </location>
</feature>
<feature type="transmembrane region" description="Helical" evidence="10">
    <location>
        <begin position="304"/>
        <end position="324"/>
    </location>
</feature>
<feature type="transmembrane region" description="Helical" evidence="10">
    <location>
        <begin position="362"/>
        <end position="380"/>
    </location>
</feature>
<evidence type="ECO:0000313" key="15">
    <source>
        <dbReference type="Proteomes" id="UP000177246"/>
    </source>
</evidence>
<reference evidence="14 15" key="1">
    <citation type="journal article" date="2016" name="Nat. Commun.">
        <title>Thousands of microbial genomes shed light on interconnected biogeochemical processes in an aquifer system.</title>
        <authorList>
            <person name="Anantharaman K."/>
            <person name="Brown C.T."/>
            <person name="Hug L.A."/>
            <person name="Sharon I."/>
            <person name="Castelle C.J."/>
            <person name="Probst A.J."/>
            <person name="Thomas B.C."/>
            <person name="Singh A."/>
            <person name="Wilkins M.J."/>
            <person name="Karaoz U."/>
            <person name="Brodie E.L."/>
            <person name="Williams K.H."/>
            <person name="Hubbard S.S."/>
            <person name="Banfield J.F."/>
        </authorList>
    </citation>
    <scope>NUCLEOTIDE SEQUENCE [LARGE SCALE GENOMIC DNA]</scope>
</reference>
<evidence type="ECO:0000256" key="1">
    <source>
        <dbReference type="ARBA" id="ARBA00004141"/>
    </source>
</evidence>
<feature type="transmembrane region" description="Helical" evidence="10">
    <location>
        <begin position="69"/>
        <end position="91"/>
    </location>
</feature>
<evidence type="ECO:0000256" key="7">
    <source>
        <dbReference type="ARBA" id="ARBA00023010"/>
    </source>
</evidence>
<dbReference type="AlphaFoldDB" id="A0A1G2CRZ5"/>
<keyword evidence="4 10" id="KW-0812">Transmembrane</keyword>
<sequence>MVSYLNVFKVKELRKKLFSIVVILAVFRLMASIPVPGVDVERLKNLFNSNQLLGFLDVFSGSGLSNLSIVMLGVGPYITATIIMQLLTMVFPNLKKLYYEEGEIGKAKFNRVCRYLTVPLSVVQSYGFLNFLAAKGVLVAMTKADMFFDILLITAGSVALMWLGELISEYKLGNGISLLIFAGIVSSIPQNIKLAISSFTSAMAQSYLIFLITAIVVIAGVVFVNEGERKIPISYARRVRGNKLFGGVSSYLPLKVNQAGVIPIIFAISVLLFPQFIAQAASVFSTDLSVKMNDMVLAVFNNLWIYSIIYFILVVAFTYFYTAITFDPEEISKNLQRNGGFIPGLRPGEQTSKFLSKIINRTTLFGSLFLGAIAVLPNALSGITGVSFMTIGGTALLIVVSVALEIMRQIESQLVVRQYE</sequence>
<keyword evidence="6 10" id="KW-1133">Transmembrane helix</keyword>
<keyword evidence="7 10" id="KW-0811">Translocation</keyword>
<keyword evidence="10" id="KW-1003">Cell membrane</keyword>
<evidence type="ECO:0000256" key="12">
    <source>
        <dbReference type="RuleBase" id="RU003484"/>
    </source>
</evidence>
<dbReference type="InterPro" id="IPR026593">
    <property type="entry name" value="SecY"/>
</dbReference>
<dbReference type="NCBIfam" id="TIGR00967">
    <property type="entry name" value="3a0501s007"/>
    <property type="match status" value="1"/>
</dbReference>
<comment type="subunit">
    <text evidence="10">Component of the Sec protein translocase complex. Heterotrimer consisting of SecY, SecE and SecG subunits. The heterotrimers can form oligomers, although 1 heterotrimer is thought to be able to translocate proteins. Interacts with the ribosome. Interacts with SecDF, and other proteins may be involved. Interacts with SecA.</text>
</comment>
<comment type="caution">
    <text evidence="10">Lacks conserved residue(s) required for the propagation of feature annotation.</text>
</comment>
<evidence type="ECO:0000256" key="8">
    <source>
        <dbReference type="ARBA" id="ARBA00023136"/>
    </source>
</evidence>
<evidence type="ECO:0000256" key="13">
    <source>
        <dbReference type="RuleBase" id="RU004349"/>
    </source>
</evidence>
<organism evidence="14 15">
    <name type="scientific">Candidatus Liptonbacteria bacterium RIFOXYC1_FULL_36_8</name>
    <dbReference type="NCBI Taxonomy" id="1798655"/>
    <lineage>
        <taxon>Bacteria</taxon>
        <taxon>Candidatus Liptoniibacteriota</taxon>
    </lineage>
</organism>
<keyword evidence="3 10" id="KW-0813">Transport</keyword>
<evidence type="ECO:0000313" key="14">
    <source>
        <dbReference type="EMBL" id="OGZ04139.1"/>
    </source>
</evidence>
<evidence type="ECO:0000256" key="6">
    <source>
        <dbReference type="ARBA" id="ARBA00022989"/>
    </source>
</evidence>
<keyword evidence="5 10" id="KW-0653">Protein transport</keyword>
<dbReference type="HAMAP" id="MF_01465">
    <property type="entry name" value="SecY"/>
    <property type="match status" value="1"/>
</dbReference>
<evidence type="ECO:0000256" key="4">
    <source>
        <dbReference type="ARBA" id="ARBA00022692"/>
    </source>
</evidence>
<feature type="transmembrane region" description="Helical" evidence="10">
    <location>
        <begin position="175"/>
        <end position="192"/>
    </location>
</feature>
<feature type="transmembrane region" description="Helical" evidence="10">
    <location>
        <begin position="146"/>
        <end position="163"/>
    </location>
</feature>
<comment type="function">
    <text evidence="10 11">The central subunit of the protein translocation channel SecYEG. Consists of two halves formed by TMs 1-5 and 6-10. These two domains form a lateral gate at the front which open onto the bilayer between TMs 2 and 7, and are clamped together by SecE at the back. The channel is closed by both a pore ring composed of hydrophobic SecY resides and a short helix (helix 2A) on the extracellular side of the membrane which forms a plug. The plug probably moves laterally to allow the channel to open. The ring and the pore may move independently.</text>
</comment>
<evidence type="ECO:0000256" key="2">
    <source>
        <dbReference type="ARBA" id="ARBA00005751"/>
    </source>
</evidence>
<dbReference type="Proteomes" id="UP000177246">
    <property type="component" value="Unassembled WGS sequence"/>
</dbReference>
<evidence type="ECO:0000256" key="11">
    <source>
        <dbReference type="RuleBase" id="RU000537"/>
    </source>
</evidence>
<evidence type="ECO:0000256" key="10">
    <source>
        <dbReference type="HAMAP-Rule" id="MF_01465"/>
    </source>
</evidence>
<accession>A0A1G2CRZ5</accession>
<dbReference type="SUPFAM" id="SSF103491">
    <property type="entry name" value="Preprotein translocase SecY subunit"/>
    <property type="match status" value="1"/>
</dbReference>
<dbReference type="InterPro" id="IPR023201">
    <property type="entry name" value="SecY_dom_sf"/>
</dbReference>
<feature type="transmembrane region" description="Helical" evidence="10">
    <location>
        <begin position="261"/>
        <end position="284"/>
    </location>
</feature>
<comment type="similarity">
    <text evidence="2 10 13">Belongs to the SecY/SEC61-alpha family.</text>
</comment>
<name>A0A1G2CRZ5_9BACT</name>
<comment type="caution">
    <text evidence="14">The sequence shown here is derived from an EMBL/GenBank/DDBJ whole genome shotgun (WGS) entry which is preliminary data.</text>
</comment>
<evidence type="ECO:0000256" key="9">
    <source>
        <dbReference type="ARBA" id="ARBA00039733"/>
    </source>
</evidence>
<dbReference type="Gene3D" id="1.10.3370.10">
    <property type="entry name" value="SecY subunit domain"/>
    <property type="match status" value="1"/>
</dbReference>
<dbReference type="GO" id="GO:0043952">
    <property type="term" value="P:protein transport by the Sec complex"/>
    <property type="evidence" value="ECO:0007669"/>
    <property type="project" value="UniProtKB-UniRule"/>
</dbReference>
<dbReference type="PROSITE" id="PS00756">
    <property type="entry name" value="SECY_2"/>
    <property type="match status" value="1"/>
</dbReference>
<evidence type="ECO:0000256" key="3">
    <source>
        <dbReference type="ARBA" id="ARBA00022448"/>
    </source>
</evidence>
<dbReference type="InterPro" id="IPR002208">
    <property type="entry name" value="SecY/SEC61-alpha"/>
</dbReference>
<dbReference type="InterPro" id="IPR030659">
    <property type="entry name" value="SecY_CS"/>
</dbReference>
<feature type="transmembrane region" description="Helical" evidence="10">
    <location>
        <begin position="112"/>
        <end position="134"/>
    </location>
</feature>
<dbReference type="PROSITE" id="PS00755">
    <property type="entry name" value="SECY_1"/>
    <property type="match status" value="1"/>
</dbReference>
<dbReference type="GO" id="GO:0065002">
    <property type="term" value="P:intracellular protein transmembrane transport"/>
    <property type="evidence" value="ECO:0007669"/>
    <property type="project" value="UniProtKB-UniRule"/>
</dbReference>
<dbReference type="FunFam" id="1.10.3370.10:FF:000001">
    <property type="entry name" value="Preprotein translocase subunit SecY"/>
    <property type="match status" value="1"/>
</dbReference>
<comment type="subcellular location">
    <subcellularLocation>
        <location evidence="10">Cell membrane</location>
        <topology evidence="10">Multi-pass membrane protein</topology>
    </subcellularLocation>
    <subcellularLocation>
        <location evidence="1 12">Membrane</location>
        <topology evidence="1 12">Multi-pass membrane protein</topology>
    </subcellularLocation>
</comment>
<gene>
    <name evidence="10" type="primary">secY</name>
    <name evidence="14" type="ORF">A2430_02720</name>
</gene>
<feature type="transmembrane region" description="Helical" evidence="10">
    <location>
        <begin position="204"/>
        <end position="224"/>
    </location>
</feature>
<evidence type="ECO:0000256" key="5">
    <source>
        <dbReference type="ARBA" id="ARBA00022927"/>
    </source>
</evidence>
<keyword evidence="8 10" id="KW-0472">Membrane</keyword>
<dbReference type="PRINTS" id="PR00303">
    <property type="entry name" value="SECYTRNLCASE"/>
</dbReference>
<dbReference type="GO" id="GO:0006605">
    <property type="term" value="P:protein targeting"/>
    <property type="evidence" value="ECO:0007669"/>
    <property type="project" value="UniProtKB-UniRule"/>
</dbReference>
<proteinExistence type="inferred from homology"/>
<dbReference type="Pfam" id="PF00344">
    <property type="entry name" value="SecY"/>
    <property type="match status" value="1"/>
</dbReference>
<protein>
    <recommendedName>
        <fullName evidence="9 10">Protein translocase subunit SecY</fullName>
    </recommendedName>
</protein>